<evidence type="ECO:0000313" key="2">
    <source>
        <dbReference type="Proteomes" id="UP000001075"/>
    </source>
</evidence>
<dbReference type="AlphaFoldDB" id="G3H2N5"/>
<gene>
    <name evidence="1" type="ORF">I79_004453</name>
</gene>
<protein>
    <submittedName>
        <fullName evidence="1">Uncharacterized protein</fullName>
    </submittedName>
</protein>
<accession>G3H2N5</accession>
<proteinExistence type="predicted"/>
<reference evidence="2" key="1">
    <citation type="journal article" date="2011" name="Nat. Biotechnol.">
        <title>The genomic sequence of the Chinese hamster ovary (CHO)-K1 cell line.</title>
        <authorList>
            <person name="Xu X."/>
            <person name="Nagarajan H."/>
            <person name="Lewis N.E."/>
            <person name="Pan S."/>
            <person name="Cai Z."/>
            <person name="Liu X."/>
            <person name="Chen W."/>
            <person name="Xie M."/>
            <person name="Wang W."/>
            <person name="Hammond S."/>
            <person name="Andersen M.R."/>
            <person name="Neff N."/>
            <person name="Passarelli B."/>
            <person name="Koh W."/>
            <person name="Fan H.C."/>
            <person name="Wang J."/>
            <person name="Gui Y."/>
            <person name="Lee K.H."/>
            <person name="Betenbaugh M.J."/>
            <person name="Quake S.R."/>
            <person name="Famili I."/>
            <person name="Palsson B.O."/>
            <person name="Wang J."/>
        </authorList>
    </citation>
    <scope>NUCLEOTIDE SEQUENCE [LARGE SCALE GENOMIC DNA]</scope>
    <source>
        <strain evidence="2">CHO K1 cell line</strain>
    </source>
</reference>
<organism evidence="1 2">
    <name type="scientific">Cricetulus griseus</name>
    <name type="common">Chinese hamster</name>
    <name type="synonym">Cricetulus barabensis griseus</name>
    <dbReference type="NCBI Taxonomy" id="10029"/>
    <lineage>
        <taxon>Eukaryota</taxon>
        <taxon>Metazoa</taxon>
        <taxon>Chordata</taxon>
        <taxon>Craniata</taxon>
        <taxon>Vertebrata</taxon>
        <taxon>Euteleostomi</taxon>
        <taxon>Mammalia</taxon>
        <taxon>Eutheria</taxon>
        <taxon>Euarchontoglires</taxon>
        <taxon>Glires</taxon>
        <taxon>Rodentia</taxon>
        <taxon>Myomorpha</taxon>
        <taxon>Muroidea</taxon>
        <taxon>Cricetidae</taxon>
        <taxon>Cricetinae</taxon>
        <taxon>Cricetulus</taxon>
    </lineage>
</organism>
<dbReference type="EMBL" id="JH000118">
    <property type="protein sequence ID" value="EGW04700.1"/>
    <property type="molecule type" value="Genomic_DNA"/>
</dbReference>
<evidence type="ECO:0000313" key="1">
    <source>
        <dbReference type="EMBL" id="EGW04700.1"/>
    </source>
</evidence>
<sequence>MGNPSWMAFPCFSLVSRQSLRSWQVTHFITDLGSQHKRPESGYLNVGSNRKSNCKHGITYSSQNGPLYLQVNGIMHSNFYSTLGRALRAATSFSKGSRHRKRLSIGPCPTRQA</sequence>
<name>G3H2N5_CRIGR</name>
<dbReference type="Proteomes" id="UP000001075">
    <property type="component" value="Unassembled WGS sequence"/>
</dbReference>
<dbReference type="InParanoid" id="G3H2N5"/>